<keyword evidence="2" id="KW-1185">Reference proteome</keyword>
<proteinExistence type="predicted"/>
<protein>
    <submittedName>
        <fullName evidence="1">Uncharacterized protein</fullName>
    </submittedName>
</protein>
<name>A0A3S1J1Y9_9CYAN</name>
<evidence type="ECO:0000313" key="1">
    <source>
        <dbReference type="EMBL" id="RUT06243.1"/>
    </source>
</evidence>
<reference evidence="1" key="2">
    <citation type="journal article" date="2019" name="Genome Biol. Evol.">
        <title>Day and night: Metabolic profiles and evolutionary relationships of six axenic non-marine cyanobacteria.</title>
        <authorList>
            <person name="Will S.E."/>
            <person name="Henke P."/>
            <person name="Boedeker C."/>
            <person name="Huang S."/>
            <person name="Brinkmann H."/>
            <person name="Rohde M."/>
            <person name="Jarek M."/>
            <person name="Friedl T."/>
            <person name="Seufert S."/>
            <person name="Schumacher M."/>
            <person name="Overmann J."/>
            <person name="Neumann-Schaal M."/>
            <person name="Petersen J."/>
        </authorList>
    </citation>
    <scope>NUCLEOTIDE SEQUENCE [LARGE SCALE GENOMIC DNA]</scope>
    <source>
        <strain evidence="1">PCC 7102</strain>
    </source>
</reference>
<accession>A0A3S1J1Y9</accession>
<comment type="caution">
    <text evidence="1">The sequence shown here is derived from an EMBL/GenBank/DDBJ whole genome shotgun (WGS) entry which is preliminary data.</text>
</comment>
<reference evidence="1" key="1">
    <citation type="submission" date="2018-12" db="EMBL/GenBank/DDBJ databases">
        <authorList>
            <person name="Will S."/>
            <person name="Neumann-Schaal M."/>
            <person name="Henke P."/>
        </authorList>
    </citation>
    <scope>NUCLEOTIDE SEQUENCE</scope>
    <source>
        <strain evidence="1">PCC 7102</strain>
    </source>
</reference>
<organism evidence="1 2">
    <name type="scientific">Dulcicalothrix desertica PCC 7102</name>
    <dbReference type="NCBI Taxonomy" id="232991"/>
    <lineage>
        <taxon>Bacteria</taxon>
        <taxon>Bacillati</taxon>
        <taxon>Cyanobacteriota</taxon>
        <taxon>Cyanophyceae</taxon>
        <taxon>Nostocales</taxon>
        <taxon>Calotrichaceae</taxon>
        <taxon>Dulcicalothrix</taxon>
    </lineage>
</organism>
<evidence type="ECO:0000313" key="2">
    <source>
        <dbReference type="Proteomes" id="UP000271624"/>
    </source>
</evidence>
<dbReference type="Proteomes" id="UP000271624">
    <property type="component" value="Unassembled WGS sequence"/>
</dbReference>
<dbReference type="EMBL" id="RSCL01000007">
    <property type="protein sequence ID" value="RUT06243.1"/>
    <property type="molecule type" value="Genomic_DNA"/>
</dbReference>
<sequence>MFHQLIQQNQGSVTPMDLAVRGNFSGDKAKRFLDTKASEFGASVLNTNDGKQVYYFMTANILGSIFDSSEPVKQEPRKSSTTAMPLLAAPTTTPFIIEEKQPALVVAETSTATHQVKEAELIQAEVPETDNKETEVQQAEVKHALSQEPELLQAELPQAEVKEPEQVHEQATKTLAQQLVFGSLIQSELAKRLSVYSSTVFKRRDDPDFPEWSRNRDPEGIAWRYDRKAREFFPIEK</sequence>
<gene>
    <name evidence="1" type="ORF">DSM106972_034490</name>
</gene>
<dbReference type="AlphaFoldDB" id="A0A3S1J1Y9"/>